<sequence length="149" mass="17289">MTIARGRKSGTLYKTEGACHLIAVAMNENPNLWHRRLGHMSEKGMRIMHSKGKLPSLQSLEFDMCEDCILGKQKRVSFQRSGRIPKKERLELVHSDVWGPTTVSSIGGKRYFVTFIDDHSRKVWTYFLKNKLEVFEAFKIWKAMVENET</sequence>
<dbReference type="PANTHER" id="PTHR42648:SF28">
    <property type="entry name" value="TRANSPOSON-ENCODED PROTEIN WITH RIBONUCLEASE H-LIKE AND RETROVIRUS ZINC FINGER-LIKE DOMAINS"/>
    <property type="match status" value="1"/>
</dbReference>
<dbReference type="Proteomes" id="UP001374535">
    <property type="component" value="Chromosome 4"/>
</dbReference>
<keyword evidence="3" id="KW-1185">Reference proteome</keyword>
<dbReference type="InterPro" id="IPR036397">
    <property type="entry name" value="RNaseH_sf"/>
</dbReference>
<proteinExistence type="predicted"/>
<dbReference type="Pfam" id="PF13976">
    <property type="entry name" value="gag_pre-integrs"/>
    <property type="match status" value="1"/>
</dbReference>
<name>A0AAQ3NSC8_VIGMU</name>
<evidence type="ECO:0000259" key="1">
    <source>
        <dbReference type="Pfam" id="PF13976"/>
    </source>
</evidence>
<dbReference type="InterPro" id="IPR025724">
    <property type="entry name" value="GAG-pre-integrase_dom"/>
</dbReference>
<dbReference type="Gene3D" id="3.30.420.10">
    <property type="entry name" value="Ribonuclease H-like superfamily/Ribonuclease H"/>
    <property type="match status" value="1"/>
</dbReference>
<dbReference type="PANTHER" id="PTHR42648">
    <property type="entry name" value="TRANSPOSASE, PUTATIVE-RELATED"/>
    <property type="match status" value="1"/>
</dbReference>
<evidence type="ECO:0000313" key="2">
    <source>
        <dbReference type="EMBL" id="WVZ13643.1"/>
    </source>
</evidence>
<gene>
    <name evidence="2" type="ORF">V8G54_011209</name>
</gene>
<protein>
    <recommendedName>
        <fullName evidence="1">GAG-pre-integrase domain-containing protein</fullName>
    </recommendedName>
</protein>
<dbReference type="SUPFAM" id="SSF53098">
    <property type="entry name" value="Ribonuclease H-like"/>
    <property type="match status" value="1"/>
</dbReference>
<feature type="domain" description="GAG-pre-integrase" evidence="1">
    <location>
        <begin position="13"/>
        <end position="73"/>
    </location>
</feature>
<dbReference type="AlphaFoldDB" id="A0AAQ3NSC8"/>
<reference evidence="2 3" key="1">
    <citation type="journal article" date="2023" name="Life. Sci Alliance">
        <title>Evolutionary insights into 3D genome organization and epigenetic landscape of Vigna mungo.</title>
        <authorList>
            <person name="Junaid A."/>
            <person name="Singh B."/>
            <person name="Bhatia S."/>
        </authorList>
    </citation>
    <scope>NUCLEOTIDE SEQUENCE [LARGE SCALE GENOMIC DNA]</scope>
    <source>
        <strain evidence="2">Urdbean</strain>
    </source>
</reference>
<organism evidence="2 3">
    <name type="scientific">Vigna mungo</name>
    <name type="common">Black gram</name>
    <name type="synonym">Phaseolus mungo</name>
    <dbReference type="NCBI Taxonomy" id="3915"/>
    <lineage>
        <taxon>Eukaryota</taxon>
        <taxon>Viridiplantae</taxon>
        <taxon>Streptophyta</taxon>
        <taxon>Embryophyta</taxon>
        <taxon>Tracheophyta</taxon>
        <taxon>Spermatophyta</taxon>
        <taxon>Magnoliopsida</taxon>
        <taxon>eudicotyledons</taxon>
        <taxon>Gunneridae</taxon>
        <taxon>Pentapetalae</taxon>
        <taxon>rosids</taxon>
        <taxon>fabids</taxon>
        <taxon>Fabales</taxon>
        <taxon>Fabaceae</taxon>
        <taxon>Papilionoideae</taxon>
        <taxon>50 kb inversion clade</taxon>
        <taxon>NPAAA clade</taxon>
        <taxon>indigoferoid/millettioid clade</taxon>
        <taxon>Phaseoleae</taxon>
        <taxon>Vigna</taxon>
    </lineage>
</organism>
<evidence type="ECO:0000313" key="3">
    <source>
        <dbReference type="Proteomes" id="UP001374535"/>
    </source>
</evidence>
<dbReference type="GO" id="GO:0003676">
    <property type="term" value="F:nucleic acid binding"/>
    <property type="evidence" value="ECO:0007669"/>
    <property type="project" value="InterPro"/>
</dbReference>
<dbReference type="InterPro" id="IPR039537">
    <property type="entry name" value="Retrotran_Ty1/copia-like"/>
</dbReference>
<dbReference type="InterPro" id="IPR012337">
    <property type="entry name" value="RNaseH-like_sf"/>
</dbReference>
<accession>A0AAQ3NSC8</accession>
<dbReference type="EMBL" id="CP144697">
    <property type="protein sequence ID" value="WVZ13643.1"/>
    <property type="molecule type" value="Genomic_DNA"/>
</dbReference>